<proteinExistence type="predicted"/>
<dbReference type="AlphaFoldDB" id="A0AA37ULM2"/>
<organism evidence="2 3">
    <name type="scientific">Colletotrichum spaethianum</name>
    <dbReference type="NCBI Taxonomy" id="700344"/>
    <lineage>
        <taxon>Eukaryota</taxon>
        <taxon>Fungi</taxon>
        <taxon>Dikarya</taxon>
        <taxon>Ascomycota</taxon>
        <taxon>Pezizomycotina</taxon>
        <taxon>Sordariomycetes</taxon>
        <taxon>Hypocreomycetidae</taxon>
        <taxon>Glomerellales</taxon>
        <taxon>Glomerellaceae</taxon>
        <taxon>Colletotrichum</taxon>
        <taxon>Colletotrichum spaethianum species complex</taxon>
    </lineage>
</organism>
<name>A0AA37ULM2_9PEZI</name>
<evidence type="ECO:0000256" key="1">
    <source>
        <dbReference type="SAM" id="MobiDB-lite"/>
    </source>
</evidence>
<evidence type="ECO:0000313" key="2">
    <source>
        <dbReference type="EMBL" id="GKT52081.1"/>
    </source>
</evidence>
<dbReference type="RefSeq" id="XP_049134431.1">
    <property type="nucleotide sequence ID" value="XM_049278474.1"/>
</dbReference>
<reference evidence="2 3" key="1">
    <citation type="submission" date="2022-03" db="EMBL/GenBank/DDBJ databases">
        <title>Genome data of Colletotrichum spp.</title>
        <authorList>
            <person name="Utami Y.D."/>
            <person name="Hiruma K."/>
        </authorList>
    </citation>
    <scope>NUCLEOTIDE SEQUENCE [LARGE SCALE GENOMIC DNA]</scope>
    <source>
        <strain evidence="2 3">MAFF 239500</strain>
    </source>
</reference>
<dbReference type="Proteomes" id="UP001055115">
    <property type="component" value="Unassembled WGS sequence"/>
</dbReference>
<keyword evidence="3" id="KW-1185">Reference proteome</keyword>
<feature type="compositionally biased region" description="Basic and acidic residues" evidence="1">
    <location>
        <begin position="1"/>
        <end position="13"/>
    </location>
</feature>
<evidence type="ECO:0000313" key="3">
    <source>
        <dbReference type="Proteomes" id="UP001055115"/>
    </source>
</evidence>
<comment type="caution">
    <text evidence="2">The sequence shown here is derived from an EMBL/GenBank/DDBJ whole genome shotgun (WGS) entry which is preliminary data.</text>
</comment>
<accession>A0AA37ULM2</accession>
<gene>
    <name evidence="2" type="ORF">ColSpa_12262</name>
</gene>
<feature type="region of interest" description="Disordered" evidence="1">
    <location>
        <begin position="1"/>
        <end position="23"/>
    </location>
</feature>
<dbReference type="EMBL" id="BQXU01000060">
    <property type="protein sequence ID" value="GKT52081.1"/>
    <property type="molecule type" value="Genomic_DNA"/>
</dbReference>
<sequence length="79" mass="8812">MSRESESKRRTDPTHNYAGDASDTGWYYSGVEQYINGDYVDWNAAIVHSPFDYAAAAPSISGPIYDSTPYFLETTPAEH</sequence>
<dbReference type="GeneID" id="73333064"/>
<protein>
    <submittedName>
        <fullName evidence="2">Uncharacterized protein</fullName>
    </submittedName>
</protein>